<comment type="caution">
    <text evidence="1">The sequence shown here is derived from an EMBL/GenBank/DDBJ whole genome shotgun (WGS) entry which is preliminary data.</text>
</comment>
<keyword evidence="2" id="KW-1185">Reference proteome</keyword>
<dbReference type="EMBL" id="BSXT01000603">
    <property type="protein sequence ID" value="GMF30738.1"/>
    <property type="molecule type" value="Genomic_DNA"/>
</dbReference>
<evidence type="ECO:0000313" key="1">
    <source>
        <dbReference type="EMBL" id="GMF30738.1"/>
    </source>
</evidence>
<gene>
    <name evidence="1" type="ORF">Pfra01_000686400</name>
</gene>
<reference evidence="1" key="1">
    <citation type="submission" date="2023-04" db="EMBL/GenBank/DDBJ databases">
        <title>Phytophthora fragariaefolia NBRC 109709.</title>
        <authorList>
            <person name="Ichikawa N."/>
            <person name="Sato H."/>
            <person name="Tonouchi N."/>
        </authorList>
    </citation>
    <scope>NUCLEOTIDE SEQUENCE</scope>
    <source>
        <strain evidence="1">NBRC 109709</strain>
    </source>
</reference>
<evidence type="ECO:0000313" key="2">
    <source>
        <dbReference type="Proteomes" id="UP001165121"/>
    </source>
</evidence>
<accession>A0A9W6WWR4</accession>
<dbReference type="AlphaFoldDB" id="A0A9W6WWR4"/>
<sequence>MVMFATQLDSFDTFDLLPRCQGDSSHGPVDCSKLEDSSRLKIHCPLEDKIRGGGVMPLQRSVERLSGSVVDALLATRADSTERGLVVAQTTRPTRGALRDLRSPCLTKWAIWALRATRFPSEVRHGVDVTAERKV</sequence>
<name>A0A9W6WWR4_9STRA</name>
<organism evidence="1 2">
    <name type="scientific">Phytophthora fragariaefolia</name>
    <dbReference type="NCBI Taxonomy" id="1490495"/>
    <lineage>
        <taxon>Eukaryota</taxon>
        <taxon>Sar</taxon>
        <taxon>Stramenopiles</taxon>
        <taxon>Oomycota</taxon>
        <taxon>Peronosporomycetes</taxon>
        <taxon>Peronosporales</taxon>
        <taxon>Peronosporaceae</taxon>
        <taxon>Phytophthora</taxon>
    </lineage>
</organism>
<proteinExistence type="predicted"/>
<protein>
    <submittedName>
        <fullName evidence="1">Unnamed protein product</fullName>
    </submittedName>
</protein>
<dbReference type="Proteomes" id="UP001165121">
    <property type="component" value="Unassembled WGS sequence"/>
</dbReference>